<comment type="caution">
    <text evidence="3">The sequence shown here is derived from an EMBL/GenBank/DDBJ whole genome shotgun (WGS) entry which is preliminary data.</text>
</comment>
<protein>
    <submittedName>
        <fullName evidence="3">Polyketide synthase</fullName>
    </submittedName>
</protein>
<dbReference type="AlphaFoldDB" id="A0A364MSM1"/>
<dbReference type="InterPro" id="IPR016039">
    <property type="entry name" value="Thiolase-like"/>
</dbReference>
<dbReference type="Pfam" id="PF00109">
    <property type="entry name" value="ketoacyl-synt"/>
    <property type="match status" value="1"/>
</dbReference>
<keyword evidence="4" id="KW-1185">Reference proteome</keyword>
<accession>A0A364MSM1</accession>
<organism evidence="3 4">
    <name type="scientific">Stemphylium lycopersici</name>
    <name type="common">Tomato gray leaf spot disease fungus</name>
    <name type="synonym">Thyrospora lycopersici</name>
    <dbReference type="NCBI Taxonomy" id="183478"/>
    <lineage>
        <taxon>Eukaryota</taxon>
        <taxon>Fungi</taxon>
        <taxon>Dikarya</taxon>
        <taxon>Ascomycota</taxon>
        <taxon>Pezizomycotina</taxon>
        <taxon>Dothideomycetes</taxon>
        <taxon>Pleosporomycetidae</taxon>
        <taxon>Pleosporales</taxon>
        <taxon>Pleosporineae</taxon>
        <taxon>Pleosporaceae</taxon>
        <taxon>Stemphylium</taxon>
    </lineage>
</organism>
<dbReference type="CDD" id="cd00833">
    <property type="entry name" value="PKS"/>
    <property type="match status" value="1"/>
</dbReference>
<dbReference type="InterPro" id="IPR014030">
    <property type="entry name" value="Ketoacyl_synth_N"/>
</dbReference>
<evidence type="ECO:0000256" key="1">
    <source>
        <dbReference type="RuleBase" id="RU003694"/>
    </source>
</evidence>
<sequence>MAPENQTSNTGAPASYQPVAIIGLSCRLPGDARNAEQFWELLESARGAWSEIPKSRFNLDAFYHPDHTHRGTTHVKGGHFLSQDILDFDNSFFRLNAEVAAVRPLQAGLCMEDLAGSRTSVFAGAFHRDHHDSMMKDPDNLPRNTMLGAGTAMLANRISHYFDLRGPSLVADTGCSTSHVILHMACQSLQTGDSTISVVTAGNVMLGPEPFISMSGLGLLSKDGRCYAFDSRASGYGRGEGAVSLVLKLESQAIADGDNIHAVIRSTALNQDGRTPTITSPSQEAQEELIRECYQKAGLDPAETDYFECHGTGTQVGDLTEATAVRNVFRASKSSSSGDHPLYVGSVKSNIGHLEAAAGLAGIVKVVQAMRHGKIPPNHDFQRPNPKIPLAEWGLTVSHNSLF</sequence>
<reference evidence="4" key="1">
    <citation type="submission" date="2018-05" db="EMBL/GenBank/DDBJ databases">
        <title>Draft genome sequence of Stemphylium lycopersici strain CIDEFI 213.</title>
        <authorList>
            <person name="Medina R."/>
            <person name="Franco M.E.E."/>
            <person name="Lucentini C.G."/>
            <person name="Saparrat M.C.N."/>
            <person name="Balatti P.A."/>
        </authorList>
    </citation>
    <scope>NUCLEOTIDE SEQUENCE [LARGE SCALE GENOMIC DNA]</scope>
    <source>
        <strain evidence="4">CIDEFI 213</strain>
    </source>
</reference>
<dbReference type="InterPro" id="IPR020841">
    <property type="entry name" value="PKS_Beta-ketoAc_synthase_dom"/>
</dbReference>
<dbReference type="Proteomes" id="UP000249619">
    <property type="component" value="Unassembled WGS sequence"/>
</dbReference>
<dbReference type="EMBL" id="QGDH01000225">
    <property type="protein sequence ID" value="RAR02200.1"/>
    <property type="molecule type" value="Genomic_DNA"/>
</dbReference>
<feature type="domain" description="Ketosynthase family 3 (KS3)" evidence="2">
    <location>
        <begin position="16"/>
        <end position="403"/>
    </location>
</feature>
<dbReference type="GO" id="GO:0044550">
    <property type="term" value="P:secondary metabolite biosynthetic process"/>
    <property type="evidence" value="ECO:0007669"/>
    <property type="project" value="TreeGrafter"/>
</dbReference>
<proteinExistence type="inferred from homology"/>
<dbReference type="GO" id="GO:0006633">
    <property type="term" value="P:fatty acid biosynthetic process"/>
    <property type="evidence" value="ECO:0007669"/>
    <property type="project" value="TreeGrafter"/>
</dbReference>
<dbReference type="PANTHER" id="PTHR43775:SF29">
    <property type="entry name" value="ASPERFURANONE POLYKETIDE SYNTHASE AFOG-RELATED"/>
    <property type="match status" value="1"/>
</dbReference>
<gene>
    <name evidence="3" type="ORF">DDE83_008651</name>
</gene>
<keyword evidence="1" id="KW-0808">Transferase</keyword>
<comment type="similarity">
    <text evidence="1">Belongs to the thiolase-like superfamily. Beta-ketoacyl-ACP synthases family.</text>
</comment>
<name>A0A364MSM1_STELY</name>
<dbReference type="SUPFAM" id="SSF53901">
    <property type="entry name" value="Thiolase-like"/>
    <property type="match status" value="1"/>
</dbReference>
<dbReference type="STRING" id="183478.A0A364MSM1"/>
<evidence type="ECO:0000313" key="3">
    <source>
        <dbReference type="EMBL" id="RAR02200.1"/>
    </source>
</evidence>
<dbReference type="InterPro" id="IPR050091">
    <property type="entry name" value="PKS_NRPS_Biosynth_Enz"/>
</dbReference>
<dbReference type="PANTHER" id="PTHR43775">
    <property type="entry name" value="FATTY ACID SYNTHASE"/>
    <property type="match status" value="1"/>
</dbReference>
<dbReference type="PROSITE" id="PS52004">
    <property type="entry name" value="KS3_2"/>
    <property type="match status" value="1"/>
</dbReference>
<evidence type="ECO:0000259" key="2">
    <source>
        <dbReference type="PROSITE" id="PS52004"/>
    </source>
</evidence>
<dbReference type="Gene3D" id="3.40.47.10">
    <property type="match status" value="1"/>
</dbReference>
<dbReference type="GO" id="GO:0004312">
    <property type="term" value="F:fatty acid synthase activity"/>
    <property type="evidence" value="ECO:0007669"/>
    <property type="project" value="TreeGrafter"/>
</dbReference>
<dbReference type="InterPro" id="IPR014031">
    <property type="entry name" value="Ketoacyl_synth_C"/>
</dbReference>
<dbReference type="SMART" id="SM00825">
    <property type="entry name" value="PKS_KS"/>
    <property type="match status" value="1"/>
</dbReference>
<evidence type="ECO:0000313" key="4">
    <source>
        <dbReference type="Proteomes" id="UP000249619"/>
    </source>
</evidence>
<dbReference type="Pfam" id="PF02801">
    <property type="entry name" value="Ketoacyl-synt_C"/>
    <property type="match status" value="1"/>
</dbReference>
<dbReference type="OrthoDB" id="3695079at2759"/>